<sequence>MLDEEIKRVVTHNYEVISTCICEIGLRFLNPQRA</sequence>
<organism evidence="1 2">
    <name type="scientific">Nelumbo nucifera</name>
    <name type="common">Sacred lotus</name>
    <dbReference type="NCBI Taxonomy" id="4432"/>
    <lineage>
        <taxon>Eukaryota</taxon>
        <taxon>Viridiplantae</taxon>
        <taxon>Streptophyta</taxon>
        <taxon>Embryophyta</taxon>
        <taxon>Tracheophyta</taxon>
        <taxon>Spermatophyta</taxon>
        <taxon>Magnoliopsida</taxon>
        <taxon>Proteales</taxon>
        <taxon>Nelumbonaceae</taxon>
        <taxon>Nelumbo</taxon>
    </lineage>
</organism>
<proteinExistence type="predicted"/>
<gene>
    <name evidence="1" type="ORF">HUJ06_004319</name>
</gene>
<name>A0A822ZRW1_NELNU</name>
<reference evidence="1 2" key="1">
    <citation type="journal article" date="2020" name="Mol. Biol. Evol.">
        <title>Distinct Expression and Methylation Patterns for Genes with Different Fates following a Single Whole-Genome Duplication in Flowering Plants.</title>
        <authorList>
            <person name="Shi T."/>
            <person name="Rahmani R.S."/>
            <person name="Gugger P.F."/>
            <person name="Wang M."/>
            <person name="Li H."/>
            <person name="Zhang Y."/>
            <person name="Li Z."/>
            <person name="Wang Q."/>
            <person name="Van de Peer Y."/>
            <person name="Marchal K."/>
            <person name="Chen J."/>
        </authorList>
    </citation>
    <scope>NUCLEOTIDE SEQUENCE [LARGE SCALE GENOMIC DNA]</scope>
    <source>
        <tissue evidence="1">Leaf</tissue>
    </source>
</reference>
<dbReference type="EMBL" id="DUZY01000007">
    <property type="protein sequence ID" value="DAD46089.1"/>
    <property type="molecule type" value="Genomic_DNA"/>
</dbReference>
<evidence type="ECO:0000313" key="1">
    <source>
        <dbReference type="EMBL" id="DAD46089.1"/>
    </source>
</evidence>
<accession>A0A822ZRW1</accession>
<comment type="caution">
    <text evidence="1">The sequence shown here is derived from an EMBL/GenBank/DDBJ whole genome shotgun (WGS) entry which is preliminary data.</text>
</comment>
<dbReference type="AlphaFoldDB" id="A0A822ZRW1"/>
<dbReference type="Proteomes" id="UP000607653">
    <property type="component" value="Unassembled WGS sequence"/>
</dbReference>
<keyword evidence="2" id="KW-1185">Reference proteome</keyword>
<protein>
    <submittedName>
        <fullName evidence="1">Uncharacterized protein</fullName>
    </submittedName>
</protein>
<evidence type="ECO:0000313" key="2">
    <source>
        <dbReference type="Proteomes" id="UP000607653"/>
    </source>
</evidence>